<dbReference type="PRINTS" id="PR00196">
    <property type="entry name" value="ANNEXIN"/>
</dbReference>
<dbReference type="FunFam" id="1.10.220.10:FF:000003">
    <property type="entry name" value="Annexin"/>
    <property type="match status" value="1"/>
</dbReference>
<evidence type="ECO:0000256" key="2">
    <source>
        <dbReference type="ARBA" id="ARBA00022737"/>
    </source>
</evidence>
<evidence type="ECO:0000256" key="8">
    <source>
        <dbReference type="SAM" id="MobiDB-lite"/>
    </source>
</evidence>
<feature type="compositionally biased region" description="Pro residues" evidence="8">
    <location>
        <begin position="62"/>
        <end position="71"/>
    </location>
</feature>
<evidence type="ECO:0000313" key="10">
    <source>
        <dbReference type="Proteomes" id="UP000594262"/>
    </source>
</evidence>
<dbReference type="InterPro" id="IPR018252">
    <property type="entry name" value="Annexin_repeat_CS"/>
</dbReference>
<dbReference type="Gene3D" id="1.10.220.10">
    <property type="entry name" value="Annexin"/>
    <property type="match status" value="4"/>
</dbReference>
<accession>A0A7M6DQC7</accession>
<feature type="compositionally biased region" description="Polar residues" evidence="8">
    <location>
        <begin position="230"/>
        <end position="240"/>
    </location>
</feature>
<dbReference type="GeneID" id="136809237"/>
<keyword evidence="10" id="KW-1185">Reference proteome</keyword>
<dbReference type="OrthoDB" id="37886at2759"/>
<feature type="region of interest" description="Disordered" evidence="8">
    <location>
        <begin position="1"/>
        <end position="249"/>
    </location>
</feature>
<proteinExistence type="inferred from homology"/>
<dbReference type="RefSeq" id="XP_066921856.1">
    <property type="nucleotide sequence ID" value="XM_067065755.1"/>
</dbReference>
<dbReference type="InterPro" id="IPR037104">
    <property type="entry name" value="Annexin_sf"/>
</dbReference>
<dbReference type="GO" id="GO:0012506">
    <property type="term" value="C:vesicle membrane"/>
    <property type="evidence" value="ECO:0007669"/>
    <property type="project" value="TreeGrafter"/>
</dbReference>
<dbReference type="SUPFAM" id="SSF47874">
    <property type="entry name" value="Annexin"/>
    <property type="match status" value="1"/>
</dbReference>
<keyword evidence="3 7" id="KW-0106">Calcium</keyword>
<comment type="similarity">
    <text evidence="1 7">Belongs to the annexin family.</text>
</comment>
<evidence type="ECO:0000256" key="4">
    <source>
        <dbReference type="ARBA" id="ARBA00023216"/>
    </source>
</evidence>
<dbReference type="SMART" id="SM00335">
    <property type="entry name" value="ANX"/>
    <property type="match status" value="4"/>
</dbReference>
<evidence type="ECO:0000256" key="5">
    <source>
        <dbReference type="ARBA" id="ARBA00023302"/>
    </source>
</evidence>
<name>A0A7M6DQC7_9CNID</name>
<evidence type="ECO:0000256" key="1">
    <source>
        <dbReference type="ARBA" id="ARBA00007831"/>
    </source>
</evidence>
<feature type="compositionally biased region" description="Pro residues" evidence="8">
    <location>
        <begin position="208"/>
        <end position="221"/>
    </location>
</feature>
<evidence type="ECO:0000256" key="6">
    <source>
        <dbReference type="ARBA" id="ARBA00037210"/>
    </source>
</evidence>
<dbReference type="FunFam" id="1.10.220.10:FF:000002">
    <property type="entry name" value="Annexin"/>
    <property type="match status" value="1"/>
</dbReference>
<protein>
    <recommendedName>
        <fullName evidence="7">Annexin</fullName>
    </recommendedName>
</protein>
<dbReference type="InterPro" id="IPR001464">
    <property type="entry name" value="Annexin"/>
</dbReference>
<dbReference type="PROSITE" id="PS51897">
    <property type="entry name" value="ANNEXIN_2"/>
    <property type="match status" value="4"/>
</dbReference>
<dbReference type="FunFam" id="1.10.220.10:FF:000001">
    <property type="entry name" value="Annexin"/>
    <property type="match status" value="1"/>
</dbReference>
<dbReference type="GO" id="GO:0005634">
    <property type="term" value="C:nucleus"/>
    <property type="evidence" value="ECO:0007669"/>
    <property type="project" value="TreeGrafter"/>
</dbReference>
<organism evidence="9 10">
    <name type="scientific">Clytia hemisphaerica</name>
    <dbReference type="NCBI Taxonomy" id="252671"/>
    <lineage>
        <taxon>Eukaryota</taxon>
        <taxon>Metazoa</taxon>
        <taxon>Cnidaria</taxon>
        <taxon>Hydrozoa</taxon>
        <taxon>Hydroidolina</taxon>
        <taxon>Leptothecata</taxon>
        <taxon>Obeliida</taxon>
        <taxon>Clytiidae</taxon>
        <taxon>Clytia</taxon>
    </lineage>
</organism>
<dbReference type="GO" id="GO:0005737">
    <property type="term" value="C:cytoplasm"/>
    <property type="evidence" value="ECO:0007669"/>
    <property type="project" value="TreeGrafter"/>
</dbReference>
<sequence>MAYPPPGPGYPGYGGPPGYPSGVGGPPGGPGYPGAAPTYPPAGTGYPPAGPGYPPAGAGYPPAGPGYPAGPPAGQMPYGAPPAGQPYGGYPQQPPAQPGYGQPPAPGYGQPPAPGYGQPQAPGYGQPPAQPGYGQPPAQHGYSQPPAQQGYGQAPPQPGYGQQPAPQPGYGQQPAPQPGYGQQPPQQQGYGQQPAPAKPAQPARPGQPAQPPAAAAPPAKPAQPAAVPPTTQMSGMNISQKYGHGTIVPKSPFDAEADCELLRKAMRGAGTDEQQLIDILANRSNAQRVEVRLRYKTMFGKDLMNDLKSELSGNLEETLLALMEPSVLFDAKCLRRAMRGAGTDEETLIDILCSRSNAELNRIKEEYRTYYKRDLEKDCVSETSGHFKRLLVSMCQANRDESTTVDMAKAQKEAQDLFQAGEKKWGTDESRFNVILASRSFNQLKAIFDEYVKISQRDIMNSIDREMSGDIKAGMKCIVQCSRNPAVYFAERLWKSMKGAGTDDSLLIRIVVSRSEIDLKEIKTEFLNRYHKTLYKMIEGDCSGDYKKLLLAVVKPEI</sequence>
<feature type="compositionally biased region" description="Low complexity" evidence="8">
    <location>
        <begin position="115"/>
        <end position="207"/>
    </location>
</feature>
<feature type="compositionally biased region" description="Gly residues" evidence="8">
    <location>
        <begin position="10"/>
        <end position="26"/>
    </location>
</feature>
<dbReference type="GO" id="GO:0005509">
    <property type="term" value="F:calcium ion binding"/>
    <property type="evidence" value="ECO:0007669"/>
    <property type="project" value="InterPro"/>
</dbReference>
<dbReference type="EnsemblMetazoa" id="CLYHEMT021878.1">
    <property type="protein sequence ID" value="CLYHEMP021878.1"/>
    <property type="gene ID" value="CLYHEMG021878"/>
</dbReference>
<keyword evidence="5 7" id="KW-0111">Calcium/phospholipid-binding</keyword>
<evidence type="ECO:0000256" key="3">
    <source>
        <dbReference type="ARBA" id="ARBA00022837"/>
    </source>
</evidence>
<keyword evidence="2 7" id="KW-0677">Repeat</keyword>
<dbReference type="GO" id="GO:0001786">
    <property type="term" value="F:phosphatidylserine binding"/>
    <property type="evidence" value="ECO:0007669"/>
    <property type="project" value="TreeGrafter"/>
</dbReference>
<evidence type="ECO:0000256" key="7">
    <source>
        <dbReference type="RuleBase" id="RU003540"/>
    </source>
</evidence>
<dbReference type="Pfam" id="PF00191">
    <property type="entry name" value="Annexin"/>
    <property type="match status" value="4"/>
</dbReference>
<dbReference type="PRINTS" id="PR01871">
    <property type="entry name" value="ANNEXINVII"/>
</dbReference>
<reference evidence="9" key="1">
    <citation type="submission" date="2021-01" db="UniProtKB">
        <authorList>
            <consortium name="EnsemblMetazoa"/>
        </authorList>
    </citation>
    <scope>IDENTIFICATION</scope>
</reference>
<dbReference type="Proteomes" id="UP000594262">
    <property type="component" value="Unplaced"/>
</dbReference>
<dbReference type="AlphaFoldDB" id="A0A7M6DQC7"/>
<dbReference type="GO" id="GO:0005886">
    <property type="term" value="C:plasma membrane"/>
    <property type="evidence" value="ECO:0007669"/>
    <property type="project" value="TreeGrafter"/>
</dbReference>
<dbReference type="GO" id="GO:0005544">
    <property type="term" value="F:calcium-dependent phospholipid binding"/>
    <property type="evidence" value="ECO:0007669"/>
    <property type="project" value="UniProtKB-KW"/>
</dbReference>
<feature type="compositionally biased region" description="Pro residues" evidence="8">
    <location>
        <begin position="92"/>
        <end position="114"/>
    </location>
</feature>
<dbReference type="InterPro" id="IPR018502">
    <property type="entry name" value="Annexin_repeat"/>
</dbReference>
<feature type="compositionally biased region" description="Low complexity" evidence="8">
    <location>
        <begin position="33"/>
        <end position="47"/>
    </location>
</feature>
<evidence type="ECO:0000313" key="9">
    <source>
        <dbReference type="EnsemblMetazoa" id="CLYHEMP021878.1"/>
    </source>
</evidence>
<comment type="function">
    <text evidence="6">Calcium/phospholipid-binding protein which promotes membrane fusion and is involved in exocytosis.</text>
</comment>
<dbReference type="PROSITE" id="PS00223">
    <property type="entry name" value="ANNEXIN_1"/>
    <property type="match status" value="2"/>
</dbReference>
<dbReference type="FunFam" id="1.10.220.10:FF:000004">
    <property type="entry name" value="Annexin"/>
    <property type="match status" value="1"/>
</dbReference>
<keyword evidence="4 7" id="KW-0041">Annexin</keyword>
<dbReference type="PANTHER" id="PTHR10502:SF239">
    <property type="entry name" value="ANNEXIN A7"/>
    <property type="match status" value="1"/>
</dbReference>
<dbReference type="PANTHER" id="PTHR10502">
    <property type="entry name" value="ANNEXIN"/>
    <property type="match status" value="1"/>
</dbReference>
<comment type="domain">
    <text evidence="7">A pair of annexin repeats may form one binding site for calcium and phospholipid.</text>
</comment>